<organism evidence="1 2">
    <name type="scientific">Clohesyomyces aquaticus</name>
    <dbReference type="NCBI Taxonomy" id="1231657"/>
    <lineage>
        <taxon>Eukaryota</taxon>
        <taxon>Fungi</taxon>
        <taxon>Dikarya</taxon>
        <taxon>Ascomycota</taxon>
        <taxon>Pezizomycotina</taxon>
        <taxon>Dothideomycetes</taxon>
        <taxon>Pleosporomycetidae</taxon>
        <taxon>Pleosporales</taxon>
        <taxon>Lindgomycetaceae</taxon>
        <taxon>Clohesyomyces</taxon>
    </lineage>
</organism>
<dbReference type="Proteomes" id="UP000193144">
    <property type="component" value="Unassembled WGS sequence"/>
</dbReference>
<dbReference type="EMBL" id="MCFA01000112">
    <property type="protein sequence ID" value="ORY07038.1"/>
    <property type="molecule type" value="Genomic_DNA"/>
</dbReference>
<evidence type="ECO:0000313" key="2">
    <source>
        <dbReference type="Proteomes" id="UP000193144"/>
    </source>
</evidence>
<keyword evidence="2" id="KW-1185">Reference proteome</keyword>
<reference evidence="1 2" key="1">
    <citation type="submission" date="2016-07" db="EMBL/GenBank/DDBJ databases">
        <title>Pervasive Adenine N6-methylation of Active Genes in Fungi.</title>
        <authorList>
            <consortium name="DOE Joint Genome Institute"/>
            <person name="Mondo S.J."/>
            <person name="Dannebaum R.O."/>
            <person name="Kuo R.C."/>
            <person name="Labutti K."/>
            <person name="Haridas S."/>
            <person name="Kuo A."/>
            <person name="Salamov A."/>
            <person name="Ahrendt S.R."/>
            <person name="Lipzen A."/>
            <person name="Sullivan W."/>
            <person name="Andreopoulos W.B."/>
            <person name="Clum A."/>
            <person name="Lindquist E."/>
            <person name="Daum C."/>
            <person name="Ramamoorthy G.K."/>
            <person name="Gryganskyi A."/>
            <person name="Culley D."/>
            <person name="Magnuson J.K."/>
            <person name="James T.Y."/>
            <person name="O'Malley M.A."/>
            <person name="Stajich J.E."/>
            <person name="Spatafora J.W."/>
            <person name="Visel A."/>
            <person name="Grigoriev I.V."/>
        </authorList>
    </citation>
    <scope>NUCLEOTIDE SEQUENCE [LARGE SCALE GENOMIC DNA]</scope>
    <source>
        <strain evidence="1 2">CBS 115471</strain>
    </source>
</reference>
<evidence type="ECO:0000313" key="1">
    <source>
        <dbReference type="EMBL" id="ORY07038.1"/>
    </source>
</evidence>
<comment type="caution">
    <text evidence="1">The sequence shown here is derived from an EMBL/GenBank/DDBJ whole genome shotgun (WGS) entry which is preliminary data.</text>
</comment>
<name>A0A1Y1Z9T4_9PLEO</name>
<dbReference type="AlphaFoldDB" id="A0A1Y1Z9T4"/>
<sequence>MTWSKILRCYLSGERQRRRIQTLRPAGRNSKDYLQQSTRRGEALRRSPHATRDGCMRVLNDSLCMLRCSSNTAFWSGLHFVHVCAFVHTWHARTVRCQCGWIDVSWLASLAWTRSCRPELRTPLGLPGVCFTARCCFFQARSGARECMDLSCSIPACPDHAHATRTGEGSLLVRATVTLEGLEERTCLQHGVAECCIDTTWRS</sequence>
<gene>
    <name evidence="1" type="ORF">BCR34DRAFT_29980</name>
</gene>
<protein>
    <submittedName>
        <fullName evidence="1">Uncharacterized protein</fullName>
    </submittedName>
</protein>
<proteinExistence type="predicted"/>
<accession>A0A1Y1Z9T4</accession>